<name>A0A3U5NE34_SALET</name>
<evidence type="ECO:0000313" key="2">
    <source>
        <dbReference type="EMBL" id="EBS4747069.1"/>
    </source>
</evidence>
<proteinExistence type="predicted"/>
<evidence type="ECO:0000256" key="1">
    <source>
        <dbReference type="SAM" id="MobiDB-lite"/>
    </source>
</evidence>
<dbReference type="AlphaFoldDB" id="A0A3U5NE34"/>
<sequence length="124" mass="14392">MRRERFKRRPRKNLSTNARHRGGAVRSSDESPVMGLERRGCIVQPLLAGQPETGGFCWTRQSHSVFPRQLSGRHIMDHDLLMRAVRKHTSCMKRYTLPDDRIISHEQKAIRSCKRQAAKILWGC</sequence>
<reference evidence="2" key="1">
    <citation type="submission" date="2018-06" db="EMBL/GenBank/DDBJ databases">
        <authorList>
            <person name="Ashton P.M."/>
            <person name="Dallman T."/>
            <person name="Nair S."/>
            <person name="De Pinna E."/>
            <person name="Peters T."/>
            <person name="Grant K."/>
        </authorList>
    </citation>
    <scope>NUCLEOTIDE SEQUENCE</scope>
    <source>
        <strain evidence="2">270101</strain>
    </source>
</reference>
<organism evidence="2">
    <name type="scientific">Salmonella enterica subsp. enterica serovar Bareilly</name>
    <dbReference type="NCBI Taxonomy" id="58096"/>
    <lineage>
        <taxon>Bacteria</taxon>
        <taxon>Pseudomonadati</taxon>
        <taxon>Pseudomonadota</taxon>
        <taxon>Gammaproteobacteria</taxon>
        <taxon>Enterobacterales</taxon>
        <taxon>Enterobacteriaceae</taxon>
        <taxon>Salmonella</taxon>
    </lineage>
</organism>
<feature type="region of interest" description="Disordered" evidence="1">
    <location>
        <begin position="1"/>
        <end position="31"/>
    </location>
</feature>
<gene>
    <name evidence="2" type="ORF">DQY80_21725</name>
</gene>
<comment type="caution">
    <text evidence="2">The sequence shown here is derived from an EMBL/GenBank/DDBJ whole genome shotgun (WGS) entry which is preliminary data.</text>
</comment>
<dbReference type="EMBL" id="AAGVPM010000020">
    <property type="protein sequence ID" value="EBS4747069.1"/>
    <property type="molecule type" value="Genomic_DNA"/>
</dbReference>
<protein>
    <submittedName>
        <fullName evidence="2">Uncharacterized protein</fullName>
    </submittedName>
</protein>
<feature type="compositionally biased region" description="Basic residues" evidence="1">
    <location>
        <begin position="1"/>
        <end position="23"/>
    </location>
</feature>
<accession>A0A3U5NE34</accession>